<proteinExistence type="predicted"/>
<feature type="transmembrane region" description="Helical" evidence="1">
    <location>
        <begin position="30"/>
        <end position="55"/>
    </location>
</feature>
<dbReference type="EMBL" id="MFEK01000014">
    <property type="protein sequence ID" value="OGE78176.1"/>
    <property type="molecule type" value="Genomic_DNA"/>
</dbReference>
<name>A0A1F5NKE7_9BACT</name>
<dbReference type="InterPro" id="IPR007813">
    <property type="entry name" value="PilN"/>
</dbReference>
<accession>A0A1F5NKE7</accession>
<keyword evidence="1" id="KW-0472">Membrane</keyword>
<dbReference type="Pfam" id="PF05137">
    <property type="entry name" value="PilN"/>
    <property type="match status" value="1"/>
</dbReference>
<keyword evidence="1" id="KW-1133">Transmembrane helix</keyword>
<organism evidence="2 3">
    <name type="scientific">Candidatus Doudnabacteria bacterium RIFCSPHIGHO2_01_FULL_46_14</name>
    <dbReference type="NCBI Taxonomy" id="1817824"/>
    <lineage>
        <taxon>Bacteria</taxon>
        <taxon>Candidatus Doudnaibacteriota</taxon>
    </lineage>
</organism>
<evidence type="ECO:0008006" key="4">
    <source>
        <dbReference type="Google" id="ProtNLM"/>
    </source>
</evidence>
<dbReference type="InterPro" id="IPR052534">
    <property type="entry name" value="Extracell_DNA_Util/SecSys_Comp"/>
</dbReference>
<evidence type="ECO:0000256" key="1">
    <source>
        <dbReference type="SAM" id="Phobius"/>
    </source>
</evidence>
<reference evidence="2 3" key="1">
    <citation type="journal article" date="2016" name="Nat. Commun.">
        <title>Thousands of microbial genomes shed light on interconnected biogeochemical processes in an aquifer system.</title>
        <authorList>
            <person name="Anantharaman K."/>
            <person name="Brown C.T."/>
            <person name="Hug L.A."/>
            <person name="Sharon I."/>
            <person name="Castelle C.J."/>
            <person name="Probst A.J."/>
            <person name="Thomas B.C."/>
            <person name="Singh A."/>
            <person name="Wilkins M.J."/>
            <person name="Karaoz U."/>
            <person name="Brodie E.L."/>
            <person name="Williams K.H."/>
            <person name="Hubbard S.S."/>
            <person name="Banfield J.F."/>
        </authorList>
    </citation>
    <scope>NUCLEOTIDE SEQUENCE [LARGE SCALE GENOMIC DNA]</scope>
</reference>
<dbReference type="Proteomes" id="UP000176864">
    <property type="component" value="Unassembled WGS sequence"/>
</dbReference>
<dbReference type="PANTHER" id="PTHR40278">
    <property type="entry name" value="DNA UTILIZATION PROTEIN HOFN"/>
    <property type="match status" value="1"/>
</dbReference>
<sequence>MSAVAAKKRINLLPPEEQKEVARLEINAEILHFGIILTASLLVLAAVLFGVNLWLGRTVSKNDQEIAKYSTQLEAYQGTSLQKEVAALNENIENFKMLSEQSMKWSPYLMELATLIPKDVSLDSIQLNRITGKVEVTGRASNRNSVLALRQRVLDSKHFKNINFPLYNLETARNVSWKYRFYLRMEEAEE</sequence>
<dbReference type="PANTHER" id="PTHR40278:SF1">
    <property type="entry name" value="DNA UTILIZATION PROTEIN HOFN"/>
    <property type="match status" value="1"/>
</dbReference>
<keyword evidence="1" id="KW-0812">Transmembrane</keyword>
<dbReference type="STRING" id="1817824.A2751_03380"/>
<protein>
    <recommendedName>
        <fullName evidence="4">Fimbrial assembly protein</fullName>
    </recommendedName>
</protein>
<gene>
    <name evidence="2" type="ORF">A2751_03380</name>
</gene>
<dbReference type="AlphaFoldDB" id="A0A1F5NKE7"/>
<evidence type="ECO:0000313" key="2">
    <source>
        <dbReference type="EMBL" id="OGE78176.1"/>
    </source>
</evidence>
<evidence type="ECO:0000313" key="3">
    <source>
        <dbReference type="Proteomes" id="UP000176864"/>
    </source>
</evidence>
<comment type="caution">
    <text evidence="2">The sequence shown here is derived from an EMBL/GenBank/DDBJ whole genome shotgun (WGS) entry which is preliminary data.</text>
</comment>